<dbReference type="SUPFAM" id="SSF56059">
    <property type="entry name" value="Glutathione synthetase ATP-binding domain-like"/>
    <property type="match status" value="1"/>
</dbReference>
<dbReference type="GO" id="GO:0099621">
    <property type="term" value="F:undecaprenyl-phosphate 4-deoxy-4-formamido-L-arabinose transferase activity"/>
    <property type="evidence" value="ECO:0007669"/>
    <property type="project" value="TreeGrafter"/>
</dbReference>
<evidence type="ECO:0000313" key="11">
    <source>
        <dbReference type="Proteomes" id="UP000199208"/>
    </source>
</evidence>
<accession>A0A1G5S106</accession>
<dbReference type="Pfam" id="PF18603">
    <property type="entry name" value="LAL_C2"/>
    <property type="match status" value="1"/>
</dbReference>
<gene>
    <name evidence="10" type="ORF">SAMN03080599_01744</name>
</gene>
<dbReference type="Pfam" id="PF13535">
    <property type="entry name" value="ATP-grasp_4"/>
    <property type="match status" value="1"/>
</dbReference>
<evidence type="ECO:0000256" key="3">
    <source>
        <dbReference type="ARBA" id="ARBA00022679"/>
    </source>
</evidence>
<dbReference type="PANTHER" id="PTHR48090:SF3">
    <property type="entry name" value="UNDECAPRENYL-PHOSPHATE 4-DEOXY-4-FORMAMIDO-L-ARABINOSE TRANSFERASE"/>
    <property type="match status" value="1"/>
</dbReference>
<keyword evidence="1" id="KW-1003">Cell membrane</keyword>
<evidence type="ECO:0000256" key="7">
    <source>
        <dbReference type="ARBA" id="ARBA00023136"/>
    </source>
</evidence>
<dbReference type="InterPro" id="IPR029044">
    <property type="entry name" value="Nucleotide-diphossugar_trans"/>
</dbReference>
<dbReference type="Gene3D" id="3.90.550.10">
    <property type="entry name" value="Spore Coat Polysaccharide Biosynthesis Protein SpsA, Chain A"/>
    <property type="match status" value="1"/>
</dbReference>
<dbReference type="OrthoDB" id="9813261at2"/>
<dbReference type="GO" id="GO:0009103">
    <property type="term" value="P:lipopolysaccharide biosynthetic process"/>
    <property type="evidence" value="ECO:0007669"/>
    <property type="project" value="UniProtKB-KW"/>
</dbReference>
<dbReference type="SUPFAM" id="SSF53448">
    <property type="entry name" value="Nucleotide-diphospho-sugar transferases"/>
    <property type="match status" value="1"/>
</dbReference>
<dbReference type="InterPro" id="IPR011761">
    <property type="entry name" value="ATP-grasp"/>
</dbReference>
<keyword evidence="8" id="KW-0067">ATP-binding</keyword>
<keyword evidence="5" id="KW-0448">Lipopolysaccharide biosynthesis</keyword>
<keyword evidence="11" id="KW-1185">Reference proteome</keyword>
<dbReference type="PANTHER" id="PTHR48090">
    <property type="entry name" value="UNDECAPRENYL-PHOSPHATE 4-DEOXY-4-FORMAMIDO-L-ARABINOSE TRANSFERASE-RELATED"/>
    <property type="match status" value="1"/>
</dbReference>
<keyword evidence="6" id="KW-1133">Transmembrane helix</keyword>
<dbReference type="GO" id="GO:0046872">
    <property type="term" value="F:metal ion binding"/>
    <property type="evidence" value="ECO:0007669"/>
    <property type="project" value="InterPro"/>
</dbReference>
<dbReference type="AlphaFoldDB" id="A0A1G5S106"/>
<reference evidence="10 11" key="1">
    <citation type="submission" date="2016-10" db="EMBL/GenBank/DDBJ databases">
        <authorList>
            <person name="de Groot N.N."/>
        </authorList>
    </citation>
    <scope>NUCLEOTIDE SEQUENCE [LARGE SCALE GENOMIC DNA]</scope>
    <source>
        <strain evidence="10 11">DSM 2784</strain>
    </source>
</reference>
<proteinExistence type="predicted"/>
<dbReference type="GO" id="GO:0005524">
    <property type="term" value="F:ATP binding"/>
    <property type="evidence" value="ECO:0007669"/>
    <property type="project" value="UniProtKB-UniRule"/>
</dbReference>
<feature type="domain" description="ATP-grasp" evidence="9">
    <location>
        <begin position="390"/>
        <end position="582"/>
    </location>
</feature>
<dbReference type="Proteomes" id="UP000199208">
    <property type="component" value="Unassembled WGS sequence"/>
</dbReference>
<keyword evidence="8" id="KW-0547">Nucleotide-binding</keyword>
<evidence type="ECO:0000256" key="1">
    <source>
        <dbReference type="ARBA" id="ARBA00022475"/>
    </source>
</evidence>
<dbReference type="EMBL" id="FMWL01000007">
    <property type="protein sequence ID" value="SCZ79421.1"/>
    <property type="molecule type" value="Genomic_DNA"/>
</dbReference>
<dbReference type="Gene3D" id="3.40.50.20">
    <property type="match status" value="1"/>
</dbReference>
<dbReference type="InterPro" id="IPR016185">
    <property type="entry name" value="PreATP-grasp_dom_sf"/>
</dbReference>
<evidence type="ECO:0000256" key="5">
    <source>
        <dbReference type="ARBA" id="ARBA00022985"/>
    </source>
</evidence>
<dbReference type="RefSeq" id="WP_092590575.1">
    <property type="nucleotide sequence ID" value="NZ_FMWL01000007.1"/>
</dbReference>
<dbReference type="PROSITE" id="PS50975">
    <property type="entry name" value="ATP_GRASP"/>
    <property type="match status" value="1"/>
</dbReference>
<keyword evidence="3 10" id="KW-0808">Transferase</keyword>
<keyword evidence="7" id="KW-0472">Membrane</keyword>
<evidence type="ECO:0000256" key="6">
    <source>
        <dbReference type="ARBA" id="ARBA00022989"/>
    </source>
</evidence>
<evidence type="ECO:0000259" key="9">
    <source>
        <dbReference type="PROSITE" id="PS50975"/>
    </source>
</evidence>
<dbReference type="Gene3D" id="3.30.470.20">
    <property type="entry name" value="ATP-grasp fold, B domain"/>
    <property type="match status" value="1"/>
</dbReference>
<dbReference type="STRING" id="1120920.SAMN03080599_01744"/>
<protein>
    <submittedName>
        <fullName evidence="10">Glycosyltransferase involved in cell wall bisynthesis</fullName>
    </submittedName>
</protein>
<evidence type="ECO:0000313" key="10">
    <source>
        <dbReference type="EMBL" id="SCZ79421.1"/>
    </source>
</evidence>
<keyword evidence="2" id="KW-0328">Glycosyltransferase</keyword>
<sequence length="693" mass="77147">MRLSIVIPVYNSAAVLERLTDQISKTFEPMVTRPSTEKLMPSDNFDTIGITCINAEISDFEILLVDDGSTDNSYEVIRGLSDRDPRLRGFRLTKNFGQQNATLCGLRHATGDLIATMDDDMQHPASALKVMIEQLFAEDRDIVYGIYPYQGERIRTMGSSLRDWLFNTQIGKPSDIEISSFRVMRRSVRDRVAQTSYRFAYISALVLRETLNIGNCQVERQPRAAGRSGYTFASLCKLYLRTWLYYGRRSIVPERLKSGPAYKLAAQTRFPEILRTESRLSQPKLLMLLGAGKLQVNAVKRAQELGFEVLAVDWEPGAPAKKISEKAGLADVFDADACLKLAEAHSADGVMTTGTDQPVLTAAMVAQGLGLPSLISVDTALGATHKGVMKRTLEAHGIPTAPYKLWQPEDGLEDLKALMPGVVKPVDSQGQRGIFRVETPLEAAARFPEVLKYSRDERILVEKFIDGDEVTFSGWVRSGRLYPLALTDRVTFSEKERIGICTAHEFPTKHFDTHGDEVLALSERIVSAFGIQEGPVYIQFLLGKAQTVVNELACRIGGAYEEIWIPVVTGCDWLRWMIEGAMGVESDFSALETYDWKKVDKRLSAQLFFSEPGIVAGLSASPSENCLDYGFHFEVGDRIGGITNATQRAGYFLVTAKDEAGLGRAVQEMYSRIRIQMEGMDRNAVMVRPRREA</sequence>
<dbReference type="GO" id="GO:0005886">
    <property type="term" value="C:plasma membrane"/>
    <property type="evidence" value="ECO:0007669"/>
    <property type="project" value="TreeGrafter"/>
</dbReference>
<dbReference type="InterPro" id="IPR001173">
    <property type="entry name" value="Glyco_trans_2-like"/>
</dbReference>
<evidence type="ECO:0000256" key="2">
    <source>
        <dbReference type="ARBA" id="ARBA00022676"/>
    </source>
</evidence>
<evidence type="ECO:0000256" key="8">
    <source>
        <dbReference type="PROSITE-ProRule" id="PRU00409"/>
    </source>
</evidence>
<dbReference type="SUPFAM" id="SSF52440">
    <property type="entry name" value="PreATP-grasp domain"/>
    <property type="match status" value="1"/>
</dbReference>
<dbReference type="CDD" id="cd04187">
    <property type="entry name" value="DPM1_like_bac"/>
    <property type="match status" value="1"/>
</dbReference>
<dbReference type="InterPro" id="IPR040570">
    <property type="entry name" value="LAL_C2"/>
</dbReference>
<evidence type="ECO:0000256" key="4">
    <source>
        <dbReference type="ARBA" id="ARBA00022692"/>
    </source>
</evidence>
<keyword evidence="4" id="KW-0812">Transmembrane</keyword>
<organism evidence="10 11">
    <name type="scientific">Acidaminobacter hydrogenoformans DSM 2784</name>
    <dbReference type="NCBI Taxonomy" id="1120920"/>
    <lineage>
        <taxon>Bacteria</taxon>
        <taxon>Bacillati</taxon>
        <taxon>Bacillota</taxon>
        <taxon>Clostridia</taxon>
        <taxon>Peptostreptococcales</taxon>
        <taxon>Acidaminobacteraceae</taxon>
        <taxon>Acidaminobacter</taxon>
    </lineage>
</organism>
<dbReference type="InterPro" id="IPR050256">
    <property type="entry name" value="Glycosyltransferase_2"/>
</dbReference>
<dbReference type="Pfam" id="PF00535">
    <property type="entry name" value="Glycos_transf_2"/>
    <property type="match status" value="1"/>
</dbReference>
<name>A0A1G5S106_9FIRM</name>